<dbReference type="Pfam" id="PF02608">
    <property type="entry name" value="Bmp"/>
    <property type="match status" value="1"/>
</dbReference>
<keyword evidence="6" id="KW-0449">Lipoprotein</keyword>
<evidence type="ECO:0000256" key="5">
    <source>
        <dbReference type="ARBA" id="ARBA00023136"/>
    </source>
</evidence>
<dbReference type="PRINTS" id="PR01733">
    <property type="entry name" value="LIPPROTEIN48"/>
</dbReference>
<keyword evidence="5" id="KW-0472">Membrane</keyword>
<dbReference type="InterPro" id="IPR050957">
    <property type="entry name" value="BMP_lipoprotein"/>
</dbReference>
<dbReference type="InterPro" id="IPR028082">
    <property type="entry name" value="Peripla_BP_I"/>
</dbReference>
<comment type="caution">
    <text evidence="9">The sequence shown here is derived from an EMBL/GenBank/DDBJ whole genome shotgun (WGS) entry which is preliminary data.</text>
</comment>
<evidence type="ECO:0000256" key="1">
    <source>
        <dbReference type="ARBA" id="ARBA00004193"/>
    </source>
</evidence>
<dbReference type="GO" id="GO:0005886">
    <property type="term" value="C:plasma membrane"/>
    <property type="evidence" value="ECO:0007669"/>
    <property type="project" value="UniProtKB-SubCell"/>
</dbReference>
<dbReference type="SUPFAM" id="SSF53822">
    <property type="entry name" value="Periplasmic binding protein-like I"/>
    <property type="match status" value="1"/>
</dbReference>
<comment type="subcellular location">
    <subcellularLocation>
        <location evidence="1">Cell membrane</location>
        <topology evidence="1">Lipid-anchor</topology>
    </subcellularLocation>
</comment>
<evidence type="ECO:0000313" key="10">
    <source>
        <dbReference type="Proteomes" id="UP000469215"/>
    </source>
</evidence>
<evidence type="ECO:0000256" key="6">
    <source>
        <dbReference type="ARBA" id="ARBA00023288"/>
    </source>
</evidence>
<feature type="domain" description="ABC transporter substrate-binding protein PnrA-like" evidence="8">
    <location>
        <begin position="76"/>
        <end position="390"/>
    </location>
</feature>
<sequence>MTAASVRPDCARSRGASAPRPRRFQRRHIRENSHVKRKQLAPLTAVVAVSALALSACGQAPSESKDSEQKSDYKACMVSDAGGWDDRSFNQSGKEGFDKAVKEFGLQESDAESKDDSDFTSNVDQMVQQGCKLIYGVGFNLAPVMTKSAQENKDIDYALIDSPFTDKDGKTVELDNAKPIEFNTAQAAFLAGYVAAGTTKSNKVATFGGMNIPSVTIFMDGFADGVKKFNQDKGKDVKLLGWDKDKQSGSFSGDFDNQSQGQTLANQFLSQGADIVMPVAGPVGLGAAAAVKKKDGAKLIWVDSDGYESAPDYKDIILTSVVKGIANSVYDTAKEAKDDKFSAEPYVGDLSNDGVGIAPYHDLEGDVPDDVKKSVDDLKQQIIDGKLKVESKASPK</sequence>
<dbReference type="Gene3D" id="3.40.50.2300">
    <property type="match status" value="2"/>
</dbReference>
<dbReference type="InterPro" id="IPR003760">
    <property type="entry name" value="PnrA-like"/>
</dbReference>
<keyword evidence="4" id="KW-0732">Signal</keyword>
<comment type="similarity">
    <text evidence="2">Belongs to the BMP lipoprotein family.</text>
</comment>
<dbReference type="PANTHER" id="PTHR34296">
    <property type="entry name" value="TRANSCRIPTIONAL ACTIVATOR PROTEIN MED"/>
    <property type="match status" value="1"/>
</dbReference>
<organism evidence="9 10">
    <name type="scientific">Brevibacterium rongguiense</name>
    <dbReference type="NCBI Taxonomy" id="2695267"/>
    <lineage>
        <taxon>Bacteria</taxon>
        <taxon>Bacillati</taxon>
        <taxon>Actinomycetota</taxon>
        <taxon>Actinomycetes</taxon>
        <taxon>Micrococcales</taxon>
        <taxon>Brevibacteriaceae</taxon>
        <taxon>Brevibacterium</taxon>
    </lineage>
</organism>
<name>A0A6N9H455_9MICO</name>
<evidence type="ECO:0000256" key="4">
    <source>
        <dbReference type="ARBA" id="ARBA00022729"/>
    </source>
</evidence>
<evidence type="ECO:0000259" key="8">
    <source>
        <dbReference type="Pfam" id="PF02608"/>
    </source>
</evidence>
<accession>A0A6N9H455</accession>
<protein>
    <submittedName>
        <fullName evidence="9">BMP family ABC transporter substrate-binding protein</fullName>
    </submittedName>
</protein>
<evidence type="ECO:0000256" key="3">
    <source>
        <dbReference type="ARBA" id="ARBA00022475"/>
    </source>
</evidence>
<dbReference type="AlphaFoldDB" id="A0A6N9H455"/>
<reference evidence="9 10" key="1">
    <citation type="submission" date="2020-01" db="EMBL/GenBank/DDBJ databases">
        <authorList>
            <person name="Deng T."/>
        </authorList>
    </citation>
    <scope>NUCLEOTIDE SEQUENCE [LARGE SCALE GENOMIC DNA]</scope>
    <source>
        <strain evidence="9 10">5221</strain>
    </source>
</reference>
<evidence type="ECO:0000256" key="2">
    <source>
        <dbReference type="ARBA" id="ARBA00008610"/>
    </source>
</evidence>
<feature type="region of interest" description="Disordered" evidence="7">
    <location>
        <begin position="1"/>
        <end position="36"/>
    </location>
</feature>
<feature type="compositionally biased region" description="Basic residues" evidence="7">
    <location>
        <begin position="20"/>
        <end position="36"/>
    </location>
</feature>
<keyword evidence="10" id="KW-1185">Reference proteome</keyword>
<gene>
    <name evidence="9" type="ORF">GSY69_01590</name>
</gene>
<proteinExistence type="inferred from homology"/>
<evidence type="ECO:0000313" key="9">
    <source>
        <dbReference type="EMBL" id="MYM18703.1"/>
    </source>
</evidence>
<dbReference type="Proteomes" id="UP000469215">
    <property type="component" value="Unassembled WGS sequence"/>
</dbReference>
<dbReference type="EMBL" id="WWEQ01000004">
    <property type="protein sequence ID" value="MYM18703.1"/>
    <property type="molecule type" value="Genomic_DNA"/>
</dbReference>
<dbReference type="InterPro" id="IPR008107">
    <property type="entry name" value="Mycoplasma_p48"/>
</dbReference>
<dbReference type="CDD" id="cd06354">
    <property type="entry name" value="PBP1_PrnA-like"/>
    <property type="match status" value="1"/>
</dbReference>
<evidence type="ECO:0000256" key="7">
    <source>
        <dbReference type="SAM" id="MobiDB-lite"/>
    </source>
</evidence>
<dbReference type="PANTHER" id="PTHR34296:SF2">
    <property type="entry name" value="ABC TRANSPORTER GUANOSINE-BINDING PROTEIN NUPN"/>
    <property type="match status" value="1"/>
</dbReference>
<keyword evidence="3" id="KW-1003">Cell membrane</keyword>